<gene>
    <name evidence="2" type="ORF">AFUS01_LOCUS16031</name>
</gene>
<keyword evidence="1" id="KW-0472">Membrane</keyword>
<protein>
    <submittedName>
        <fullName evidence="2">Uncharacterized protein</fullName>
    </submittedName>
</protein>
<accession>A0A8J2P089</accession>
<dbReference type="Proteomes" id="UP000708208">
    <property type="component" value="Unassembled WGS sequence"/>
</dbReference>
<keyword evidence="3" id="KW-1185">Reference proteome</keyword>
<evidence type="ECO:0000313" key="3">
    <source>
        <dbReference type="Proteomes" id="UP000708208"/>
    </source>
</evidence>
<keyword evidence="1" id="KW-1133">Transmembrane helix</keyword>
<sequence>MSNSDFILLIKSSSTNGSCTNIFPFGGNLLFPCILLFAYQISMLAAATIAVAGTPIMPFKISEWFADESSNEDLHKSSDSSGNFELKSDYELLDSVSSSSFQVIPAYHHHGYQERLELLQENREKRNDGQGNVTAAFNDTSVVPSVPTFSLMIKNSSSSAFVNVRNEPENCTFEPAFLCLMELVHSKR</sequence>
<comment type="caution">
    <text evidence="2">The sequence shown here is derived from an EMBL/GenBank/DDBJ whole genome shotgun (WGS) entry which is preliminary data.</text>
</comment>
<organism evidence="2 3">
    <name type="scientific">Allacma fusca</name>
    <dbReference type="NCBI Taxonomy" id="39272"/>
    <lineage>
        <taxon>Eukaryota</taxon>
        <taxon>Metazoa</taxon>
        <taxon>Ecdysozoa</taxon>
        <taxon>Arthropoda</taxon>
        <taxon>Hexapoda</taxon>
        <taxon>Collembola</taxon>
        <taxon>Symphypleona</taxon>
        <taxon>Sminthuridae</taxon>
        <taxon>Allacma</taxon>
    </lineage>
</organism>
<evidence type="ECO:0000313" key="2">
    <source>
        <dbReference type="EMBL" id="CAG7727175.1"/>
    </source>
</evidence>
<dbReference type="AlphaFoldDB" id="A0A8J2P089"/>
<reference evidence="2" key="1">
    <citation type="submission" date="2021-06" db="EMBL/GenBank/DDBJ databases">
        <authorList>
            <person name="Hodson N. C."/>
            <person name="Mongue J. A."/>
            <person name="Jaron S. K."/>
        </authorList>
    </citation>
    <scope>NUCLEOTIDE SEQUENCE</scope>
</reference>
<evidence type="ECO:0000256" key="1">
    <source>
        <dbReference type="SAM" id="Phobius"/>
    </source>
</evidence>
<dbReference type="EMBL" id="CAJVCH010144891">
    <property type="protein sequence ID" value="CAG7727175.1"/>
    <property type="molecule type" value="Genomic_DNA"/>
</dbReference>
<feature type="transmembrane region" description="Helical" evidence="1">
    <location>
        <begin position="29"/>
        <end position="52"/>
    </location>
</feature>
<keyword evidence="1" id="KW-0812">Transmembrane</keyword>
<proteinExistence type="predicted"/>
<name>A0A8J2P089_9HEXA</name>